<evidence type="ECO:0000256" key="1">
    <source>
        <dbReference type="SAM" id="MobiDB-lite"/>
    </source>
</evidence>
<evidence type="ECO:0008006" key="5">
    <source>
        <dbReference type="Google" id="ProtNLM"/>
    </source>
</evidence>
<dbReference type="EMBL" id="LT629750">
    <property type="protein sequence ID" value="SDT53164.1"/>
    <property type="molecule type" value="Genomic_DNA"/>
</dbReference>
<feature type="transmembrane region" description="Helical" evidence="2">
    <location>
        <begin position="25"/>
        <end position="43"/>
    </location>
</feature>
<evidence type="ECO:0000313" key="4">
    <source>
        <dbReference type="Proteomes" id="UP000243904"/>
    </source>
</evidence>
<evidence type="ECO:0000313" key="3">
    <source>
        <dbReference type="EMBL" id="SDT53164.1"/>
    </source>
</evidence>
<feature type="compositionally biased region" description="Basic and acidic residues" evidence="1">
    <location>
        <begin position="113"/>
        <end position="130"/>
    </location>
</feature>
<gene>
    <name evidence="3" type="ORF">SAMN05444158_6789</name>
</gene>
<proteinExistence type="predicted"/>
<protein>
    <recommendedName>
        <fullName evidence="5">DUF962 domain-containing protein</fullName>
    </recommendedName>
</protein>
<dbReference type="Pfam" id="PF06127">
    <property type="entry name" value="Mpo1-like"/>
    <property type="match status" value="1"/>
</dbReference>
<dbReference type="Proteomes" id="UP000243904">
    <property type="component" value="Chromosome I"/>
</dbReference>
<keyword evidence="2" id="KW-0472">Membrane</keyword>
<sequence length="130" mass="14878">MPIETYAQFWPFYLSQHRSAATRNVHFIGTSGFLALIIVAAITRSGWPLLLAVLTFYIPAWFAHFFIEGNRPASWRYPSWSFVSDVRMLLLWLTGGLSAEIARLDNSPMTSADLDRPAERDTPARRMDDR</sequence>
<feature type="transmembrane region" description="Helical" evidence="2">
    <location>
        <begin position="49"/>
        <end position="67"/>
    </location>
</feature>
<dbReference type="AlphaFoldDB" id="A0A1H2B4P6"/>
<keyword evidence="2" id="KW-1133">Transmembrane helix</keyword>
<name>A0A1H2B4P6_9BRAD</name>
<evidence type="ECO:0000256" key="2">
    <source>
        <dbReference type="SAM" id="Phobius"/>
    </source>
</evidence>
<dbReference type="PANTHER" id="PTHR34205">
    <property type="entry name" value="TRANSMEMBRANE PROTEIN"/>
    <property type="match status" value="1"/>
</dbReference>
<feature type="region of interest" description="Disordered" evidence="1">
    <location>
        <begin position="108"/>
        <end position="130"/>
    </location>
</feature>
<accession>A0A1H2B4P6</accession>
<dbReference type="PANTHER" id="PTHR34205:SF2">
    <property type="entry name" value="DUF962 DOMAIN-CONTAINING PROTEIN"/>
    <property type="match status" value="1"/>
</dbReference>
<dbReference type="RefSeq" id="WP_146690412.1">
    <property type="nucleotide sequence ID" value="NZ_LT629750.1"/>
</dbReference>
<keyword evidence="4" id="KW-1185">Reference proteome</keyword>
<keyword evidence="2" id="KW-0812">Transmembrane</keyword>
<reference evidence="4" key="1">
    <citation type="submission" date="2016-10" db="EMBL/GenBank/DDBJ databases">
        <authorList>
            <person name="Varghese N."/>
            <person name="Submissions S."/>
        </authorList>
    </citation>
    <scope>NUCLEOTIDE SEQUENCE [LARGE SCALE GENOMIC DNA]</scope>
    <source>
        <strain evidence="4">GAS369</strain>
    </source>
</reference>
<organism evidence="3 4">
    <name type="scientific">Bradyrhizobium canariense</name>
    <dbReference type="NCBI Taxonomy" id="255045"/>
    <lineage>
        <taxon>Bacteria</taxon>
        <taxon>Pseudomonadati</taxon>
        <taxon>Pseudomonadota</taxon>
        <taxon>Alphaproteobacteria</taxon>
        <taxon>Hyphomicrobiales</taxon>
        <taxon>Nitrobacteraceae</taxon>
        <taxon>Bradyrhizobium</taxon>
    </lineage>
</organism>
<dbReference type="InterPro" id="IPR009305">
    <property type="entry name" value="Mpo1-like"/>
</dbReference>